<evidence type="ECO:0000256" key="6">
    <source>
        <dbReference type="ARBA" id="ARBA00023136"/>
    </source>
</evidence>
<keyword evidence="6 7" id="KW-0472">Membrane</keyword>
<dbReference type="PANTHER" id="PTHR33452:SF1">
    <property type="entry name" value="INNER MEMBRANE PROTEIN YPHA-RELATED"/>
    <property type="match status" value="1"/>
</dbReference>
<name>A0ABV7XKP4_9GAMM</name>
<dbReference type="RefSeq" id="WP_386742660.1">
    <property type="nucleotide sequence ID" value="NZ_JBHRYA010000003.1"/>
</dbReference>
<organism evidence="8 9">
    <name type="scientific">Luteimonas soli</name>
    <dbReference type="NCBI Taxonomy" id="1648966"/>
    <lineage>
        <taxon>Bacteria</taxon>
        <taxon>Pseudomonadati</taxon>
        <taxon>Pseudomonadota</taxon>
        <taxon>Gammaproteobacteria</taxon>
        <taxon>Lysobacterales</taxon>
        <taxon>Lysobacteraceae</taxon>
        <taxon>Luteimonas</taxon>
    </lineage>
</organism>
<accession>A0ABV7XKP4</accession>
<evidence type="ECO:0000256" key="3">
    <source>
        <dbReference type="ARBA" id="ARBA00022475"/>
    </source>
</evidence>
<reference evidence="9" key="1">
    <citation type="journal article" date="2019" name="Int. J. Syst. Evol. Microbiol.">
        <title>The Global Catalogue of Microorganisms (GCM) 10K type strain sequencing project: providing services to taxonomists for standard genome sequencing and annotation.</title>
        <authorList>
            <consortium name="The Broad Institute Genomics Platform"/>
            <consortium name="The Broad Institute Genome Sequencing Center for Infectious Disease"/>
            <person name="Wu L."/>
            <person name="Ma J."/>
        </authorList>
    </citation>
    <scope>NUCLEOTIDE SEQUENCE [LARGE SCALE GENOMIC DNA]</scope>
    <source>
        <strain evidence="9">KCTC 42441</strain>
    </source>
</reference>
<proteinExistence type="inferred from homology"/>
<feature type="transmembrane region" description="Helical" evidence="7">
    <location>
        <begin position="54"/>
        <end position="74"/>
    </location>
</feature>
<evidence type="ECO:0000313" key="8">
    <source>
        <dbReference type="EMBL" id="MFC3715552.1"/>
    </source>
</evidence>
<keyword evidence="9" id="KW-1185">Reference proteome</keyword>
<feature type="transmembrane region" description="Helical" evidence="7">
    <location>
        <begin position="81"/>
        <end position="100"/>
    </location>
</feature>
<evidence type="ECO:0000313" key="9">
    <source>
        <dbReference type="Proteomes" id="UP001595705"/>
    </source>
</evidence>
<evidence type="ECO:0000256" key="5">
    <source>
        <dbReference type="ARBA" id="ARBA00022989"/>
    </source>
</evidence>
<evidence type="ECO:0000256" key="4">
    <source>
        <dbReference type="ARBA" id="ARBA00022692"/>
    </source>
</evidence>
<dbReference type="InterPro" id="IPR051907">
    <property type="entry name" value="DoxX-like_oxidoreductase"/>
</dbReference>
<comment type="similarity">
    <text evidence="2">Belongs to the DoxX family.</text>
</comment>
<keyword evidence="3" id="KW-1003">Cell membrane</keyword>
<dbReference type="EMBL" id="JBHRYA010000003">
    <property type="protein sequence ID" value="MFC3715552.1"/>
    <property type="molecule type" value="Genomic_DNA"/>
</dbReference>
<protein>
    <submittedName>
        <fullName evidence="8">DoxX family protein</fullName>
    </submittedName>
</protein>
<comment type="caution">
    <text evidence="8">The sequence shown here is derived from an EMBL/GenBank/DDBJ whole genome shotgun (WGS) entry which is preliminary data.</text>
</comment>
<keyword evidence="5 7" id="KW-1133">Transmembrane helix</keyword>
<feature type="transmembrane region" description="Helical" evidence="7">
    <location>
        <begin position="128"/>
        <end position="147"/>
    </location>
</feature>
<sequence>MKSWQPTNDSGAVILIRIAVGLAVFFPEGLQKLIFPEILGTGRFVNIGIPWPEFFGPFVGVVETVCGLLIVLGWCTRVAAVPLIVIMIVALLSTKLPILLGQDWWIFNLRELDRYGFWSAQHEARTDMAMLLGSLFLLMVGGGRYSVDHWLQRRRVAPAKVN</sequence>
<evidence type="ECO:0000256" key="2">
    <source>
        <dbReference type="ARBA" id="ARBA00006679"/>
    </source>
</evidence>
<dbReference type="PANTHER" id="PTHR33452">
    <property type="entry name" value="OXIDOREDUCTASE CATD-RELATED"/>
    <property type="match status" value="1"/>
</dbReference>
<dbReference type="InterPro" id="IPR032808">
    <property type="entry name" value="DoxX"/>
</dbReference>
<evidence type="ECO:0000256" key="7">
    <source>
        <dbReference type="SAM" id="Phobius"/>
    </source>
</evidence>
<dbReference type="Proteomes" id="UP001595705">
    <property type="component" value="Unassembled WGS sequence"/>
</dbReference>
<dbReference type="Pfam" id="PF07681">
    <property type="entry name" value="DoxX"/>
    <property type="match status" value="1"/>
</dbReference>
<evidence type="ECO:0000256" key="1">
    <source>
        <dbReference type="ARBA" id="ARBA00004651"/>
    </source>
</evidence>
<comment type="subcellular location">
    <subcellularLocation>
        <location evidence="1">Cell membrane</location>
        <topology evidence="1">Multi-pass membrane protein</topology>
    </subcellularLocation>
</comment>
<gene>
    <name evidence="8" type="ORF">ACFONC_05235</name>
</gene>
<feature type="transmembrane region" description="Helical" evidence="7">
    <location>
        <begin position="12"/>
        <end position="34"/>
    </location>
</feature>
<keyword evidence="4 7" id="KW-0812">Transmembrane</keyword>